<evidence type="ECO:0000256" key="4">
    <source>
        <dbReference type="ARBA" id="ARBA00047806"/>
    </source>
</evidence>
<reference evidence="9 10" key="1">
    <citation type="submission" date="2011-08" db="EMBL/GenBank/DDBJ databases">
        <title>The genome of the obligate endobacterium of an arbuscular mycorrhizal fungus reveals an interphylum network of nutritional interactions.</title>
        <authorList>
            <person name="Ghignone S."/>
            <person name="Salvioli A."/>
            <person name="Anca I."/>
            <person name="Lumini E."/>
            <person name="Ortu G."/>
            <person name="Petiti L."/>
            <person name="Cruveiller S."/>
            <person name="Bianciotto V."/>
            <person name="Piffanelli P."/>
            <person name="Lanfranco L."/>
            <person name="Bonfante P."/>
        </authorList>
    </citation>
    <scope>NUCLEOTIDE SEQUENCE [LARGE SCALE GENOMIC DNA]</scope>
    <source>
        <strain evidence="9 10">BEG34</strain>
    </source>
</reference>
<feature type="domain" description="MsrB" evidence="8">
    <location>
        <begin position="1"/>
        <end position="120"/>
    </location>
</feature>
<comment type="function">
    <text evidence="3 7">Has an important function as a repair enzyme for proteins that have been inactivated by oxidation. Catalyzes the reversible oxidation-reduction of methionine sulfoxide in proteins to methionine.</text>
</comment>
<comment type="similarity">
    <text evidence="7">Belongs to the MsrA Met sulfoxide reductase family.</text>
</comment>
<dbReference type="NCBIfam" id="TIGR00401">
    <property type="entry name" value="msrA"/>
    <property type="match status" value="1"/>
</dbReference>
<dbReference type="OrthoDB" id="4174719at2"/>
<feature type="active site" evidence="7">
    <location>
        <position position="135"/>
    </location>
</feature>
<sequence>MDKTSSLPPAILQIVQNKGTEPPFSGTHAPLQEAGTYLCRRCGLALFRTDAQFHSGCGWPSFDQTIPKTVTQQPDADGIRTELLCARCQAHLGHLFEGEGFTARNLRHCVNTLSLDFVAHAQVLDTEEAILGGGCFWGVEYFLKQRSGVLKTEVGYCGGPLKHPTYEQVCSGQTGHVEAVRVVYDPDTLRFTELVQYFFENHDPTQTDGQGPDIGPQYASVIFYYDDSQRETAAALKNTLIQKGAPVVTQILPVRPFWPAEDYHQDYCRKHGQTPYCHRSVRQF</sequence>
<dbReference type="GO" id="GO:0034599">
    <property type="term" value="P:cellular response to oxidative stress"/>
    <property type="evidence" value="ECO:0007669"/>
    <property type="project" value="TreeGrafter"/>
</dbReference>
<dbReference type="GO" id="GO:0033744">
    <property type="term" value="F:L-methionine:thioredoxin-disulfide S-oxidoreductase activity"/>
    <property type="evidence" value="ECO:0007669"/>
    <property type="project" value="RHEA"/>
</dbReference>
<keyword evidence="2" id="KW-0511">Multifunctional enzyme</keyword>
<keyword evidence="1 7" id="KW-0560">Oxidoreductase</keyword>
<evidence type="ECO:0000313" key="9">
    <source>
        <dbReference type="EMBL" id="CCD29997.1"/>
    </source>
</evidence>
<dbReference type="Gene3D" id="2.170.150.20">
    <property type="entry name" value="Peptide methionine sulfoxide reductase"/>
    <property type="match status" value="1"/>
</dbReference>
<dbReference type="InterPro" id="IPR036509">
    <property type="entry name" value="Met_Sox_Rdtase_MsrA_sf"/>
</dbReference>
<dbReference type="STRING" id="1070319.CAGGBEG34_360002"/>
<evidence type="ECO:0000256" key="1">
    <source>
        <dbReference type="ARBA" id="ARBA00023002"/>
    </source>
</evidence>
<evidence type="ECO:0000256" key="2">
    <source>
        <dbReference type="ARBA" id="ARBA00023268"/>
    </source>
</evidence>
<dbReference type="EC" id="1.8.4.11" evidence="7"/>
<organism evidence="9 10">
    <name type="scientific">Candidatus Glomeribacter gigasporarum BEG34</name>
    <dbReference type="NCBI Taxonomy" id="1070319"/>
    <lineage>
        <taxon>Bacteria</taxon>
        <taxon>Pseudomonadati</taxon>
        <taxon>Pseudomonadota</taxon>
        <taxon>Betaproteobacteria</taxon>
        <taxon>Burkholderiales</taxon>
        <taxon>Burkholderiaceae</taxon>
        <taxon>Candidatus Glomeribacter</taxon>
    </lineage>
</organism>
<evidence type="ECO:0000256" key="5">
    <source>
        <dbReference type="ARBA" id="ARBA00048488"/>
    </source>
</evidence>
<evidence type="ECO:0000313" key="10">
    <source>
        <dbReference type="Proteomes" id="UP000054051"/>
    </source>
</evidence>
<dbReference type="eggNOG" id="COG0229">
    <property type="taxonomic scope" value="Bacteria"/>
</dbReference>
<dbReference type="InterPro" id="IPR002569">
    <property type="entry name" value="Met_Sox_Rdtase_MsrA_dom"/>
</dbReference>
<dbReference type="SUPFAM" id="SSF51316">
    <property type="entry name" value="Mss4-like"/>
    <property type="match status" value="1"/>
</dbReference>
<comment type="catalytic activity">
    <reaction evidence="5">
        <text>L-methionyl-[protein] + [thioredoxin]-disulfide + H2O = L-methionyl-(R)-S-oxide-[protein] + [thioredoxin]-dithiol</text>
        <dbReference type="Rhea" id="RHEA:24164"/>
        <dbReference type="Rhea" id="RHEA-COMP:10698"/>
        <dbReference type="Rhea" id="RHEA-COMP:10700"/>
        <dbReference type="Rhea" id="RHEA-COMP:12313"/>
        <dbReference type="Rhea" id="RHEA-COMP:12314"/>
        <dbReference type="ChEBI" id="CHEBI:15377"/>
        <dbReference type="ChEBI" id="CHEBI:16044"/>
        <dbReference type="ChEBI" id="CHEBI:29950"/>
        <dbReference type="ChEBI" id="CHEBI:45764"/>
        <dbReference type="ChEBI" id="CHEBI:50058"/>
        <dbReference type="EC" id="1.8.4.12"/>
    </reaction>
</comment>
<evidence type="ECO:0000256" key="3">
    <source>
        <dbReference type="ARBA" id="ARBA00024679"/>
    </source>
</evidence>
<dbReference type="AlphaFoldDB" id="G2JB45"/>
<dbReference type="GO" id="GO:0005737">
    <property type="term" value="C:cytoplasm"/>
    <property type="evidence" value="ECO:0007669"/>
    <property type="project" value="TreeGrafter"/>
</dbReference>
<dbReference type="eggNOG" id="COG0225">
    <property type="taxonomic scope" value="Bacteria"/>
</dbReference>
<dbReference type="RefSeq" id="WP_006683085.1">
    <property type="nucleotide sequence ID" value="NZ_CAFB01000054.1"/>
</dbReference>
<dbReference type="PROSITE" id="PS51790">
    <property type="entry name" value="MSRB"/>
    <property type="match status" value="1"/>
</dbReference>
<dbReference type="HAMAP" id="MF_01401">
    <property type="entry name" value="MsrA"/>
    <property type="match status" value="1"/>
</dbReference>
<dbReference type="GO" id="GO:0008113">
    <property type="term" value="F:peptide-methionine (S)-S-oxide reductase activity"/>
    <property type="evidence" value="ECO:0007669"/>
    <property type="project" value="UniProtKB-UniRule"/>
</dbReference>
<dbReference type="Gene3D" id="3.30.1060.10">
    <property type="entry name" value="Peptide methionine sulphoxide reductase MsrA"/>
    <property type="match status" value="1"/>
</dbReference>
<proteinExistence type="inferred from homology"/>
<evidence type="ECO:0000256" key="6">
    <source>
        <dbReference type="ARBA" id="ARBA00048782"/>
    </source>
</evidence>
<dbReference type="Pfam" id="PF01641">
    <property type="entry name" value="SelR"/>
    <property type="match status" value="1"/>
</dbReference>
<accession>G2JB45</accession>
<dbReference type="Pfam" id="PF01625">
    <property type="entry name" value="PMSR"/>
    <property type="match status" value="1"/>
</dbReference>
<comment type="caution">
    <text evidence="9">The sequence shown here is derived from an EMBL/GenBank/DDBJ whole genome shotgun (WGS) entry which is preliminary data.</text>
</comment>
<evidence type="ECO:0000256" key="7">
    <source>
        <dbReference type="HAMAP-Rule" id="MF_01401"/>
    </source>
</evidence>
<protein>
    <recommendedName>
        <fullName evidence="7">Peptide methionine sulfoxide reductase MsrA</fullName>
        <shortName evidence="7">Protein-methionine-S-oxide reductase</shortName>
        <ecNumber evidence="7">1.8.4.11</ecNumber>
    </recommendedName>
    <alternativeName>
        <fullName evidence="7">Peptide-methionine (S)-S-oxide reductase</fullName>
        <shortName evidence="7">Peptide Met(O) reductase</shortName>
    </alternativeName>
</protein>
<dbReference type="SUPFAM" id="SSF55068">
    <property type="entry name" value="Peptide methionine sulfoxide reductase"/>
    <property type="match status" value="1"/>
</dbReference>
<gene>
    <name evidence="7 9" type="primary">msrA</name>
    <name evidence="9" type="ORF">CAGGBEG34_360002</name>
</gene>
<dbReference type="InterPro" id="IPR011057">
    <property type="entry name" value="Mss4-like_sf"/>
</dbReference>
<keyword evidence="10" id="KW-1185">Reference proteome</keyword>
<dbReference type="PANTHER" id="PTHR42799:SF2">
    <property type="entry name" value="MITOCHONDRIAL PEPTIDE METHIONINE SULFOXIDE REDUCTASE"/>
    <property type="match status" value="1"/>
</dbReference>
<dbReference type="Proteomes" id="UP000054051">
    <property type="component" value="Unassembled WGS sequence"/>
</dbReference>
<evidence type="ECO:0000259" key="8">
    <source>
        <dbReference type="PROSITE" id="PS51790"/>
    </source>
</evidence>
<dbReference type="GO" id="GO:0033743">
    <property type="term" value="F:peptide-methionine (R)-S-oxide reductase activity"/>
    <property type="evidence" value="ECO:0007669"/>
    <property type="project" value="UniProtKB-EC"/>
</dbReference>
<dbReference type="InterPro" id="IPR050162">
    <property type="entry name" value="MsrA_MetSO_reductase"/>
</dbReference>
<dbReference type="EMBL" id="CAFB01000054">
    <property type="protein sequence ID" value="CCD29997.1"/>
    <property type="molecule type" value="Genomic_DNA"/>
</dbReference>
<name>G2JB45_9BURK</name>
<dbReference type="InterPro" id="IPR002579">
    <property type="entry name" value="Met_Sox_Rdtase_MsrB_dom"/>
</dbReference>
<comment type="catalytic activity">
    <reaction evidence="4 7">
        <text>L-methionyl-[protein] + [thioredoxin]-disulfide + H2O = L-methionyl-(S)-S-oxide-[protein] + [thioredoxin]-dithiol</text>
        <dbReference type="Rhea" id="RHEA:14217"/>
        <dbReference type="Rhea" id="RHEA-COMP:10698"/>
        <dbReference type="Rhea" id="RHEA-COMP:10700"/>
        <dbReference type="Rhea" id="RHEA-COMP:12313"/>
        <dbReference type="Rhea" id="RHEA-COMP:12315"/>
        <dbReference type="ChEBI" id="CHEBI:15377"/>
        <dbReference type="ChEBI" id="CHEBI:16044"/>
        <dbReference type="ChEBI" id="CHEBI:29950"/>
        <dbReference type="ChEBI" id="CHEBI:44120"/>
        <dbReference type="ChEBI" id="CHEBI:50058"/>
        <dbReference type="EC" id="1.8.4.11"/>
    </reaction>
</comment>
<dbReference type="NCBIfam" id="NF004042">
    <property type="entry name" value="PRK05550.1"/>
    <property type="match status" value="1"/>
</dbReference>
<comment type="catalytic activity">
    <reaction evidence="6 7">
        <text>[thioredoxin]-disulfide + L-methionine + H2O = L-methionine (S)-S-oxide + [thioredoxin]-dithiol</text>
        <dbReference type="Rhea" id="RHEA:19993"/>
        <dbReference type="Rhea" id="RHEA-COMP:10698"/>
        <dbReference type="Rhea" id="RHEA-COMP:10700"/>
        <dbReference type="ChEBI" id="CHEBI:15377"/>
        <dbReference type="ChEBI" id="CHEBI:29950"/>
        <dbReference type="ChEBI" id="CHEBI:50058"/>
        <dbReference type="ChEBI" id="CHEBI:57844"/>
        <dbReference type="ChEBI" id="CHEBI:58772"/>
        <dbReference type="EC" id="1.8.4.11"/>
    </reaction>
</comment>
<dbReference type="PANTHER" id="PTHR42799">
    <property type="entry name" value="MITOCHONDRIAL PEPTIDE METHIONINE SULFOXIDE REDUCTASE"/>
    <property type="match status" value="1"/>
</dbReference>